<proteinExistence type="predicted"/>
<organism evidence="3 4">
    <name type="scientific">Candidatus Ordinivivax streblomastigis</name>
    <dbReference type="NCBI Taxonomy" id="2540710"/>
    <lineage>
        <taxon>Bacteria</taxon>
        <taxon>Pseudomonadati</taxon>
        <taxon>Bacteroidota</taxon>
        <taxon>Bacteroidia</taxon>
        <taxon>Bacteroidales</taxon>
        <taxon>Candidatus Ordinivivax</taxon>
    </lineage>
</organism>
<dbReference type="InterPro" id="IPR022548">
    <property type="entry name" value="DUF2846"/>
</dbReference>
<dbReference type="EMBL" id="SNRX01000006">
    <property type="protein sequence ID" value="KAA6302707.1"/>
    <property type="molecule type" value="Genomic_DNA"/>
</dbReference>
<gene>
    <name evidence="3" type="ORF">EZS26_001214</name>
</gene>
<keyword evidence="1" id="KW-0732">Signal</keyword>
<protein>
    <recommendedName>
        <fullName evidence="2">DUF2846 domain-containing protein</fullName>
    </recommendedName>
</protein>
<comment type="caution">
    <text evidence="3">The sequence shown here is derived from an EMBL/GenBank/DDBJ whole genome shotgun (WGS) entry which is preliminary data.</text>
</comment>
<dbReference type="AlphaFoldDB" id="A0A5M8P2K0"/>
<evidence type="ECO:0000259" key="2">
    <source>
        <dbReference type="Pfam" id="PF11008"/>
    </source>
</evidence>
<feature type="signal peptide" evidence="1">
    <location>
        <begin position="1"/>
        <end position="29"/>
    </location>
</feature>
<feature type="chain" id="PRO_5024428332" description="DUF2846 domain-containing protein" evidence="1">
    <location>
        <begin position="30"/>
        <end position="350"/>
    </location>
</feature>
<evidence type="ECO:0000256" key="1">
    <source>
        <dbReference type="SAM" id="SignalP"/>
    </source>
</evidence>
<name>A0A5M8P2K0_9BACT</name>
<dbReference type="Proteomes" id="UP000324575">
    <property type="component" value="Unassembled WGS sequence"/>
</dbReference>
<sequence>MQNHNTKSNKMKKLFLILFSILVFLPVMASADVPSSKIIIYREPSFQGSLVSFNVFINDTLCAKLKNNSYYEYDCVPGSYVVSIDNNSNASIYLKVEEGRDYYLRFGLVMGLWITTPELILVDSTFGERSLKRSDMKQIETISASYVAPKSRIGVHLGGGGGFKQVLKIPIVSNNGRESTSTLSFGGGFAIGAEYGRELTKYFDLAIGLDYQVSSLTPTVEDITFNFSRGVVSATPSVTIPIGKQGDMSLKIGPGLDVYFGNKLKIADKDGAMDYMRDTWHYQSTLGYHAKAVFEIRLSDIFSGNFALRFYNVDYKFDKADGIYFPYNPGKLYAPSGAGIDLTIGIFYHF</sequence>
<evidence type="ECO:0000313" key="4">
    <source>
        <dbReference type="Proteomes" id="UP000324575"/>
    </source>
</evidence>
<dbReference type="Pfam" id="PF11008">
    <property type="entry name" value="DUF2846"/>
    <property type="match status" value="1"/>
</dbReference>
<feature type="domain" description="DUF2846" evidence="2">
    <location>
        <begin position="35"/>
        <end position="111"/>
    </location>
</feature>
<accession>A0A5M8P2K0</accession>
<evidence type="ECO:0000313" key="3">
    <source>
        <dbReference type="EMBL" id="KAA6302707.1"/>
    </source>
</evidence>
<reference evidence="3 4" key="1">
    <citation type="submission" date="2019-03" db="EMBL/GenBank/DDBJ databases">
        <title>Single cell metagenomics reveals metabolic interactions within the superorganism composed of flagellate Streblomastix strix and complex community of Bacteroidetes bacteria on its surface.</title>
        <authorList>
            <person name="Treitli S.C."/>
            <person name="Kolisko M."/>
            <person name="Husnik F."/>
            <person name="Keeling P."/>
            <person name="Hampl V."/>
        </authorList>
    </citation>
    <scope>NUCLEOTIDE SEQUENCE [LARGE SCALE GENOMIC DNA]</scope>
    <source>
        <strain evidence="3">St1</strain>
    </source>
</reference>